<dbReference type="PROSITE" id="PS50089">
    <property type="entry name" value="ZF_RING_2"/>
    <property type="match status" value="1"/>
</dbReference>
<dbReference type="Gene3D" id="3.40.50.410">
    <property type="entry name" value="von Willebrand factor, type A domain"/>
    <property type="match status" value="1"/>
</dbReference>
<accession>A0AAD1Z1M1</accession>
<dbReference type="PROSITE" id="PS50234">
    <property type="entry name" value="VWFA"/>
    <property type="match status" value="1"/>
</dbReference>
<keyword evidence="1" id="KW-0479">Metal-binding</keyword>
<dbReference type="GO" id="GO:0008270">
    <property type="term" value="F:zinc ion binding"/>
    <property type="evidence" value="ECO:0007669"/>
    <property type="project" value="UniProtKB-KW"/>
</dbReference>
<dbReference type="PANTHER" id="PTHR10579">
    <property type="entry name" value="CALCIUM-ACTIVATED CHLORIDE CHANNEL REGULATOR"/>
    <property type="match status" value="1"/>
</dbReference>
<dbReference type="InterPro" id="IPR036465">
    <property type="entry name" value="vWFA_dom_sf"/>
</dbReference>
<dbReference type="InterPro" id="IPR001841">
    <property type="entry name" value="Znf_RING"/>
</dbReference>
<name>A0AAD1Z1M1_9LAMI</name>
<dbReference type="InterPro" id="IPR051266">
    <property type="entry name" value="CLCR"/>
</dbReference>
<feature type="domain" description="RING-type" evidence="3">
    <location>
        <begin position="34"/>
        <end position="78"/>
    </location>
</feature>
<dbReference type="CDD" id="cd01466">
    <property type="entry name" value="vWA_C3HC4_type"/>
    <property type="match status" value="1"/>
</dbReference>
<dbReference type="AlphaFoldDB" id="A0AAD1Z1M1"/>
<evidence type="ECO:0000313" key="6">
    <source>
        <dbReference type="Proteomes" id="UP000834106"/>
    </source>
</evidence>
<protein>
    <submittedName>
        <fullName evidence="5">Uncharacterized protein</fullName>
    </submittedName>
</protein>
<dbReference type="Pfam" id="PF00092">
    <property type="entry name" value="VWA"/>
    <property type="match status" value="1"/>
</dbReference>
<dbReference type="Pfam" id="PF17123">
    <property type="entry name" value="zf-RING_11"/>
    <property type="match status" value="1"/>
</dbReference>
<dbReference type="Proteomes" id="UP000834106">
    <property type="component" value="Chromosome 5"/>
</dbReference>
<dbReference type="InterPro" id="IPR032838">
    <property type="entry name" value="Vwaint_dom"/>
</dbReference>
<keyword evidence="1" id="KW-0863">Zinc-finger</keyword>
<dbReference type="SUPFAM" id="SSF57850">
    <property type="entry name" value="RING/U-box"/>
    <property type="match status" value="1"/>
</dbReference>
<dbReference type="CDD" id="cd23114">
    <property type="entry name" value="RING-H2_WAVH2"/>
    <property type="match status" value="1"/>
</dbReference>
<evidence type="ECO:0000259" key="4">
    <source>
        <dbReference type="PROSITE" id="PS50234"/>
    </source>
</evidence>
<feature type="domain" description="VWFA" evidence="4">
    <location>
        <begin position="218"/>
        <end position="408"/>
    </location>
</feature>
<dbReference type="InterPro" id="IPR002035">
    <property type="entry name" value="VWF_A"/>
</dbReference>
<dbReference type="InterPro" id="IPR013083">
    <property type="entry name" value="Znf_RING/FYVE/PHD"/>
</dbReference>
<organism evidence="5 6">
    <name type="scientific">Fraxinus pennsylvanica</name>
    <dbReference type="NCBI Taxonomy" id="56036"/>
    <lineage>
        <taxon>Eukaryota</taxon>
        <taxon>Viridiplantae</taxon>
        <taxon>Streptophyta</taxon>
        <taxon>Embryophyta</taxon>
        <taxon>Tracheophyta</taxon>
        <taxon>Spermatophyta</taxon>
        <taxon>Magnoliopsida</taxon>
        <taxon>eudicotyledons</taxon>
        <taxon>Gunneridae</taxon>
        <taxon>Pentapetalae</taxon>
        <taxon>asterids</taxon>
        <taxon>lamiids</taxon>
        <taxon>Lamiales</taxon>
        <taxon>Oleaceae</taxon>
        <taxon>Oleeae</taxon>
        <taxon>Fraxinus</taxon>
    </lineage>
</organism>
<keyword evidence="6" id="KW-1185">Reference proteome</keyword>
<evidence type="ECO:0000256" key="1">
    <source>
        <dbReference type="PROSITE-ProRule" id="PRU00175"/>
    </source>
</evidence>
<evidence type="ECO:0000259" key="3">
    <source>
        <dbReference type="PROSITE" id="PS50089"/>
    </source>
</evidence>
<dbReference type="PANTHER" id="PTHR10579:SF158">
    <property type="entry name" value="RETROELEMENT POL POLYPROTEIN-LIKE"/>
    <property type="match status" value="1"/>
</dbReference>
<feature type="region of interest" description="Disordered" evidence="2">
    <location>
        <begin position="650"/>
        <end position="687"/>
    </location>
</feature>
<gene>
    <name evidence="5" type="ORF">FPE_LOCUS8952</name>
</gene>
<dbReference type="SMART" id="SM00184">
    <property type="entry name" value="RING"/>
    <property type="match status" value="1"/>
</dbReference>
<evidence type="ECO:0000313" key="5">
    <source>
        <dbReference type="EMBL" id="CAI9761522.1"/>
    </source>
</evidence>
<dbReference type="Pfam" id="PF14624">
    <property type="entry name" value="Vwaint"/>
    <property type="match status" value="1"/>
</dbReference>
<feature type="compositionally biased region" description="Low complexity" evidence="2">
    <location>
        <begin position="654"/>
        <end position="663"/>
    </location>
</feature>
<dbReference type="SMART" id="SM00327">
    <property type="entry name" value="VWA"/>
    <property type="match status" value="1"/>
</dbReference>
<dbReference type="SUPFAM" id="SSF53300">
    <property type="entry name" value="vWA-like"/>
    <property type="match status" value="1"/>
</dbReference>
<dbReference type="EMBL" id="OU503040">
    <property type="protein sequence ID" value="CAI9761522.1"/>
    <property type="molecule type" value="Genomic_DNA"/>
</dbReference>
<proteinExistence type="predicted"/>
<sequence length="687" mass="76004">MTDMQNFQADLEKKILLLELDSEKDMWPKKERTCTICLTSMKPGHGHAIFTAECSHSFHFHCITTNVTHGKRSCPVCRAKWKEIPLQSPVTNKPHGKPSLNNMSLPRDDAWLTVIRRLPHSRVGANQHASSFFHSVEPRVFDDDELISHPPDVTLSSCNDVADDHSVGVVEVKTYPEVSAVPKSTFHNNFAILIHLKAPATTSSQLSGIDQTSRAPVDLVSVIDVSGSMAGSKLALLKRAMGFVIQNLSPSDRLSVIAFSSTAHRLFALRRMTDTGKREALQAVNSLRSNGGTNIVEALKKGAKVMTDRKWKNPVCSIILLSDGQDTYAVSSPSGSNAPNNPHTDYQSLLPNFMNHNSASDFHIPVHAFGFGTDHDSVSMHSISETSGGTFSFIETESSIQDAFAQCIGGILSVVVQELRVEIECIDPVLQLISIKSGNYRTSYTSDRRNGTIEVGDLYAEEERDFLVTTDIPIDGSRDEISLLKVRCIFKDPVSTHLVTRNSATDVKIQRPVVTGQGVVSLEVDKQWNRLRSAEAMEEARVAAERGDLASAVTVLENCRKQLSETISARAGDSLCLALDAELQEMQERMANRRVYETTGRAYVLSGLSSHSLQRATARGDSMDSTSLLHAYQTPSMVEMVNRSQTMVFERSSPKPSLRPSRSFPAQPRPRFMNLREKLELKTRRKN</sequence>
<reference evidence="5" key="1">
    <citation type="submission" date="2023-05" db="EMBL/GenBank/DDBJ databases">
        <authorList>
            <person name="Huff M."/>
        </authorList>
    </citation>
    <scope>NUCLEOTIDE SEQUENCE</scope>
</reference>
<feature type="compositionally biased region" description="Basic and acidic residues" evidence="2">
    <location>
        <begin position="674"/>
        <end position="687"/>
    </location>
</feature>
<evidence type="ECO:0000256" key="2">
    <source>
        <dbReference type="SAM" id="MobiDB-lite"/>
    </source>
</evidence>
<dbReference type="Gene3D" id="3.30.40.10">
    <property type="entry name" value="Zinc/RING finger domain, C3HC4 (zinc finger)"/>
    <property type="match status" value="1"/>
</dbReference>
<keyword evidence="1" id="KW-0862">Zinc</keyword>